<dbReference type="PANTHER" id="PTHR11920">
    <property type="entry name" value="GUANYLYL CYCLASE"/>
    <property type="match status" value="1"/>
</dbReference>
<feature type="compositionally biased region" description="Acidic residues" evidence="7">
    <location>
        <begin position="1200"/>
        <end position="1211"/>
    </location>
</feature>
<feature type="region of interest" description="Disordered" evidence="7">
    <location>
        <begin position="416"/>
        <end position="455"/>
    </location>
</feature>
<dbReference type="PROSITE" id="PS50125">
    <property type="entry name" value="GUANYLATE_CYCLASE_2"/>
    <property type="match status" value="1"/>
</dbReference>
<feature type="region of interest" description="Disordered" evidence="7">
    <location>
        <begin position="1177"/>
        <end position="1211"/>
    </location>
</feature>
<comment type="subcellular location">
    <subcellularLocation>
        <location evidence="1">Membrane</location>
    </subcellularLocation>
</comment>
<dbReference type="PANTHER" id="PTHR11920:SF335">
    <property type="entry name" value="GUANYLATE CYCLASE"/>
    <property type="match status" value="1"/>
</dbReference>
<feature type="region of interest" description="Disordered" evidence="7">
    <location>
        <begin position="504"/>
        <end position="634"/>
    </location>
</feature>
<dbReference type="SMART" id="SM00044">
    <property type="entry name" value="CYCc"/>
    <property type="match status" value="1"/>
</dbReference>
<protein>
    <recommendedName>
        <fullName evidence="8">Guanylate cyclase domain-containing protein</fullName>
    </recommendedName>
</protein>
<feature type="region of interest" description="Disordered" evidence="7">
    <location>
        <begin position="646"/>
        <end position="670"/>
    </location>
</feature>
<feature type="region of interest" description="Disordered" evidence="7">
    <location>
        <begin position="471"/>
        <end position="492"/>
    </location>
</feature>
<evidence type="ECO:0000256" key="5">
    <source>
        <dbReference type="ARBA" id="ARBA00023136"/>
    </source>
</evidence>
<dbReference type="InterPro" id="IPR050401">
    <property type="entry name" value="Cyclic_nucleotide_synthase"/>
</dbReference>
<evidence type="ECO:0000256" key="2">
    <source>
        <dbReference type="ARBA" id="ARBA00022692"/>
    </source>
</evidence>
<evidence type="ECO:0000259" key="8">
    <source>
        <dbReference type="PROSITE" id="PS50125"/>
    </source>
</evidence>
<feature type="compositionally biased region" description="Low complexity" evidence="7">
    <location>
        <begin position="439"/>
        <end position="451"/>
    </location>
</feature>
<feature type="compositionally biased region" description="Low complexity" evidence="7">
    <location>
        <begin position="603"/>
        <end position="618"/>
    </location>
</feature>
<feature type="compositionally biased region" description="Polar residues" evidence="7">
    <location>
        <begin position="1177"/>
        <end position="1192"/>
    </location>
</feature>
<feature type="compositionally biased region" description="Basic and acidic residues" evidence="7">
    <location>
        <begin position="517"/>
        <end position="526"/>
    </location>
</feature>
<reference evidence="9 10" key="1">
    <citation type="journal article" date="2023" name="IScience">
        <title>Expanded male sex-determining region conserved during the evolution of homothallism in the green alga Volvox.</title>
        <authorList>
            <person name="Yamamoto K."/>
            <person name="Matsuzaki R."/>
            <person name="Mahakham W."/>
            <person name="Heman W."/>
            <person name="Sekimoto H."/>
            <person name="Kawachi M."/>
            <person name="Minakuchi Y."/>
            <person name="Toyoda A."/>
            <person name="Nozaki H."/>
        </authorList>
    </citation>
    <scope>NUCLEOTIDE SEQUENCE [LARGE SCALE GENOMIC DNA]</scope>
    <source>
        <strain evidence="9 10">NIES-4468</strain>
    </source>
</reference>
<keyword evidence="4" id="KW-1133">Transmembrane helix</keyword>
<keyword evidence="5" id="KW-0472">Membrane</keyword>
<keyword evidence="6" id="KW-0456">Lyase</keyword>
<evidence type="ECO:0000313" key="10">
    <source>
        <dbReference type="Proteomes" id="UP001165090"/>
    </source>
</evidence>
<feature type="region of interest" description="Disordered" evidence="7">
    <location>
        <begin position="875"/>
        <end position="899"/>
    </location>
</feature>
<comment type="caution">
    <text evidence="9">The sequence shown here is derived from an EMBL/GenBank/DDBJ whole genome shotgun (WGS) entry which is preliminary data.</text>
</comment>
<dbReference type="Proteomes" id="UP001165090">
    <property type="component" value="Unassembled WGS sequence"/>
</dbReference>
<dbReference type="Gene3D" id="3.30.70.1230">
    <property type="entry name" value="Nucleotide cyclase"/>
    <property type="match status" value="1"/>
</dbReference>
<organism evidence="9 10">
    <name type="scientific">Volvox africanus</name>
    <dbReference type="NCBI Taxonomy" id="51714"/>
    <lineage>
        <taxon>Eukaryota</taxon>
        <taxon>Viridiplantae</taxon>
        <taxon>Chlorophyta</taxon>
        <taxon>core chlorophytes</taxon>
        <taxon>Chlorophyceae</taxon>
        <taxon>CS clade</taxon>
        <taxon>Chlamydomonadales</taxon>
        <taxon>Volvocaceae</taxon>
        <taxon>Volvox</taxon>
    </lineage>
</organism>
<dbReference type="CDD" id="cd07302">
    <property type="entry name" value="CHD"/>
    <property type="match status" value="1"/>
</dbReference>
<feature type="compositionally biased region" description="Low complexity" evidence="7">
    <location>
        <begin position="537"/>
        <end position="569"/>
    </location>
</feature>
<feature type="domain" description="Guanylate cyclase" evidence="8">
    <location>
        <begin position="1341"/>
        <end position="1481"/>
    </location>
</feature>
<dbReference type="EMBL" id="BSDZ01000009">
    <property type="protein sequence ID" value="GLI61206.1"/>
    <property type="molecule type" value="Genomic_DNA"/>
</dbReference>
<feature type="region of interest" description="Disordered" evidence="7">
    <location>
        <begin position="1078"/>
        <end position="1099"/>
    </location>
</feature>
<dbReference type="SUPFAM" id="SSF55073">
    <property type="entry name" value="Nucleotide cyclase"/>
    <property type="match status" value="1"/>
</dbReference>
<evidence type="ECO:0000256" key="1">
    <source>
        <dbReference type="ARBA" id="ARBA00004370"/>
    </source>
</evidence>
<feature type="compositionally biased region" description="Basic and acidic residues" evidence="7">
    <location>
        <begin position="478"/>
        <end position="492"/>
    </location>
</feature>
<gene>
    <name evidence="9" type="ORF">VaNZ11_003498</name>
</gene>
<evidence type="ECO:0000313" key="9">
    <source>
        <dbReference type="EMBL" id="GLI61206.1"/>
    </source>
</evidence>
<proteinExistence type="predicted"/>
<evidence type="ECO:0000256" key="3">
    <source>
        <dbReference type="ARBA" id="ARBA00022741"/>
    </source>
</evidence>
<keyword evidence="2" id="KW-0812">Transmembrane</keyword>
<keyword evidence="10" id="KW-1185">Reference proteome</keyword>
<accession>A0ABQ5RVX0</accession>
<evidence type="ECO:0000256" key="4">
    <source>
        <dbReference type="ARBA" id="ARBA00022989"/>
    </source>
</evidence>
<evidence type="ECO:0000256" key="7">
    <source>
        <dbReference type="SAM" id="MobiDB-lite"/>
    </source>
</evidence>
<keyword evidence="3" id="KW-0547">Nucleotide-binding</keyword>
<dbReference type="InterPro" id="IPR029787">
    <property type="entry name" value="Nucleotide_cyclase"/>
</dbReference>
<name>A0ABQ5RVX0_9CHLO</name>
<dbReference type="Pfam" id="PF00211">
    <property type="entry name" value="Guanylate_cyc"/>
    <property type="match status" value="1"/>
</dbReference>
<feature type="compositionally biased region" description="Polar residues" evidence="7">
    <location>
        <begin position="583"/>
        <end position="602"/>
    </location>
</feature>
<feature type="region of interest" description="Disordered" evidence="7">
    <location>
        <begin position="967"/>
        <end position="988"/>
    </location>
</feature>
<dbReference type="InterPro" id="IPR001054">
    <property type="entry name" value="A/G_cyclase"/>
</dbReference>
<evidence type="ECO:0000256" key="6">
    <source>
        <dbReference type="ARBA" id="ARBA00023239"/>
    </source>
</evidence>
<feature type="compositionally biased region" description="Low complexity" evidence="7">
    <location>
        <begin position="504"/>
        <end position="514"/>
    </location>
</feature>
<sequence length="1635" mass="173068">MWAFSCFCGFASANKTGDSKNFNISRNGIVSSAEPLSPSEAAALPLLDVSNLSTEWACSQFPVACIALGEQRNGSYVVPQVTVLWHNATSLDVWDRLTNAERNPALMEAIIEIINCSGPAQQVVMVAGSTFAAQPAQPAAAAARFTSELLAAVSVPVHLSLVQFSTGPQGVVVPRALLVVCRAPLLPPRHADSGPGSRQLRSGDTAYQGPLREQIAFHAGAIGGGESLRVTSGLSASGVTPEGELAQQASMHESTVAAHRQRDSMVAAHLPAIITVFTLEGQVVHQNPASMQYMGPMPLARPHGTVLLSSATMATEDGGLDFGGAEAGPYEEGDWGSGLGVLGCIFTYEQVKLRQMMDVLLGRGNVWQGIVRVPASESLKQKLVYGRHPHQIATMEDMEGQGPEAGAILSAGAYDTLQPRPWHPTLNTSQAMVPHRHQAQLQQQREQQQQQPEDVRFIQQQAQRERLLEQGQAIGQRRGSEDPQQRWRSSEGIEERQQLYHHQYQYQQQQQYHHQQQRQEHQDHGRQPSPDSRQQQDRPAYQQPQQSQLQLHQETHQQQEQQQQQQQQQGPHFPSTLLDDGAASTQHSSGSFMLSGSRNNYRNSFHNFTYNNNNSSYQHQKHQQQQHQQPESGATTGEVLETVLSAPVPAPGSGSDSPRPRGFTKSSATNAYDREMDPLATSTWTVLADPASRGWPLGHHQSGPRILTTGFMDHALRFRARRISKRAQSTATMLDSPVDAREGEVPAGQALSLDLTRRWGSATQTAPPPLGRRLQALPTGLGSGPQTGAMLGGLRHHSQPHVTSGLGAGAGLALARRPGILAPAGGSLDTAAAAAVVATAVAAERTGEPSMLPATATSLLGRALRPISLPLTRRVQRSDDGGSASDRNISTCASGRRGEGSLTVPNAGAAVNPAGNGVASGAGSNTTGMSRVLVFANSLRSAPFAPATVAAPVGSLQTGSRALYDASGTGGGATVSGVSTHSPRPQSATVIRRQSRSYERGLALAGMAATPAPAPPSPMPATPQARISNATSPTAVQMPPPAAALDRPPSPPPVPMELTRPEISALTALLRARRSTLANAAGTASPQSLPPSMTPNAASSTTITAGESAAAVEVATSATQPAMEMAVPHQARFQSSGVLLLNPATRRSTVGDDSGSVPTGVVITAGEAELAMALLPSSQLEQPDGQISNLGTSERREGAEDAAGEALADEADDAVGSRPAAAAFVAASGEHDLWHEISAVSALDPVTGSAVLVVTQVDVTAKVRAERHLVHVMCAERRLLLQLFPRHVLQHVVEANPLLRSHTAAGASSLQSLPREWLDGGDWRPVLRDCDKLATMHPQATVLFADIAGFDDICMELPPQKVLAFLNDLFAKFDNSIEPFGVHKMETIGGLFIVAGGLLREEEDGAVAVRDRWDPLHAEKVFMFAKAMLNVAAKTKLPTLEEPVELRIGIHTGPVMSGIVGTRVPRFVLFGDTVNTASRMQTSATPGSVHVSEDTRALLPHENWTPTGGVQIKGKGLLHTYVWVPEDQIHYLVPPAVSTPESTQTGGGGTGNGGAVTTYGSGGAPTAAAGGVGIAVANGSRHGMPPQMLMSTMDTSSCTSSDVFLAQQLSFTSAIPPSLLRGKSRLRNEGGYLDD</sequence>